<reference evidence="1 2" key="1">
    <citation type="journal article" date="2016" name="DNA Res.">
        <title>Genome sequence of Aspergillus luchuensis NBRC 4314.</title>
        <authorList>
            <person name="Yamada O."/>
            <person name="Machida M."/>
            <person name="Hosoyama A."/>
            <person name="Goto M."/>
            <person name="Takahashi T."/>
            <person name="Futagami T."/>
            <person name="Yamagata Y."/>
            <person name="Takeuchi M."/>
            <person name="Kobayashi T."/>
            <person name="Koike H."/>
            <person name="Abe K."/>
            <person name="Asai K."/>
            <person name="Arita M."/>
            <person name="Fujita N."/>
            <person name="Fukuda K."/>
            <person name="Higa K."/>
            <person name="Horikawa H."/>
            <person name="Ishikawa T."/>
            <person name="Jinno K."/>
            <person name="Kato Y."/>
            <person name="Kirimura K."/>
            <person name="Mizutani O."/>
            <person name="Nakasone K."/>
            <person name="Sano M."/>
            <person name="Shiraishi Y."/>
            <person name="Tsukahara M."/>
            <person name="Gomi K."/>
        </authorList>
    </citation>
    <scope>NUCLEOTIDE SEQUENCE [LARGE SCALE GENOMIC DNA]</scope>
    <source>
        <strain evidence="1 2">RIB 2604</strain>
    </source>
</reference>
<dbReference type="AlphaFoldDB" id="A0A146FIC0"/>
<organism evidence="1 2">
    <name type="scientific">Aspergillus kawachii</name>
    <name type="common">White koji mold</name>
    <name type="synonym">Aspergillus awamori var. kawachi</name>
    <dbReference type="NCBI Taxonomy" id="1069201"/>
    <lineage>
        <taxon>Eukaryota</taxon>
        <taxon>Fungi</taxon>
        <taxon>Dikarya</taxon>
        <taxon>Ascomycota</taxon>
        <taxon>Pezizomycotina</taxon>
        <taxon>Eurotiomycetes</taxon>
        <taxon>Eurotiomycetidae</taxon>
        <taxon>Eurotiales</taxon>
        <taxon>Aspergillaceae</taxon>
        <taxon>Aspergillus</taxon>
        <taxon>Aspergillus subgen. Circumdati</taxon>
    </lineage>
</organism>
<name>A0A146FIC0_ASPKA</name>
<dbReference type="Proteomes" id="UP000075230">
    <property type="component" value="Unassembled WGS sequence"/>
</dbReference>
<evidence type="ECO:0000313" key="2">
    <source>
        <dbReference type="Proteomes" id="UP000075230"/>
    </source>
</evidence>
<sequence>MHAAVKDRQERERFLGKLGRRMVQEELIDRERAGGWVREALGIMGPYVREWQGIWPGVEERGKMLQGILVENAQLFARWRASPASKQFDFELDSDCLLRT</sequence>
<proteinExistence type="predicted"/>
<reference evidence="2" key="2">
    <citation type="submission" date="2016-02" db="EMBL/GenBank/DDBJ databases">
        <title>Genome sequencing of Aspergillus luchuensis NBRC 4314.</title>
        <authorList>
            <person name="Yamada O."/>
        </authorList>
    </citation>
    <scope>NUCLEOTIDE SEQUENCE [LARGE SCALE GENOMIC DNA]</scope>
    <source>
        <strain evidence="2">RIB 2604</strain>
    </source>
</reference>
<accession>A0A146FIC0</accession>
<comment type="caution">
    <text evidence="1">The sequence shown here is derived from an EMBL/GenBank/DDBJ whole genome shotgun (WGS) entry which is preliminary data.</text>
</comment>
<gene>
    <name evidence="1" type="ORF">RIB2604_01900340</name>
</gene>
<dbReference type="EMBL" id="BCWF01000019">
    <property type="protein sequence ID" value="GAT25083.1"/>
    <property type="molecule type" value="Genomic_DNA"/>
</dbReference>
<protein>
    <submittedName>
        <fullName evidence="1">Similar to An06g01350</fullName>
    </submittedName>
</protein>
<evidence type="ECO:0000313" key="1">
    <source>
        <dbReference type="EMBL" id="GAT25083.1"/>
    </source>
</evidence>